<sequence>MPFFTDQMNRTIEIHEKPQRIVSLVPSQTELLVDLGLKERLVGVTKFCVHPKGLKKQKTIIGGTKNFHFDKIAALQPDLIIGNKEENYQEGIEQLAEKYPVWMSDIFNLEDAFNMMVGVGEITGTSIVANSLVRKIKNDLDLHFEKKGTAVYVIWKDPLMVVGANTFIDDMLNRVGFDNLIKNERYPMLAMEELKSLNPDYLLLSSEPFPFKRKHIEEFASLLPMATIQLVDGEMFSWYGSRLKYAKTYFLGM</sequence>
<keyword evidence="1" id="KW-0732">Signal</keyword>
<feature type="domain" description="Fe/B12 periplasmic-binding" evidence="2">
    <location>
        <begin position="20"/>
        <end position="253"/>
    </location>
</feature>
<protein>
    <submittedName>
        <fullName evidence="3">Substrate-binding family protein</fullName>
    </submittedName>
</protein>
<gene>
    <name evidence="3" type="ORF">CLW00_1036</name>
</gene>
<dbReference type="PANTHER" id="PTHR30535:SF35">
    <property type="entry name" value="PERIPLASMIC BINDING PROTEIN"/>
    <property type="match status" value="1"/>
</dbReference>
<dbReference type="Pfam" id="PF01497">
    <property type="entry name" value="Peripla_BP_2"/>
    <property type="match status" value="1"/>
</dbReference>
<dbReference type="PANTHER" id="PTHR30535">
    <property type="entry name" value="VITAMIN B12-BINDING PROTEIN"/>
    <property type="match status" value="1"/>
</dbReference>
<evidence type="ECO:0000259" key="2">
    <source>
        <dbReference type="PROSITE" id="PS50983"/>
    </source>
</evidence>
<dbReference type="NCBIfam" id="NF038402">
    <property type="entry name" value="TroA_like"/>
    <property type="match status" value="1"/>
</dbReference>
<dbReference type="Proteomes" id="UP000238157">
    <property type="component" value="Unassembled WGS sequence"/>
</dbReference>
<dbReference type="OrthoDB" id="9816357at2"/>
<name>A0A2T0WQB6_9BACT</name>
<evidence type="ECO:0000313" key="4">
    <source>
        <dbReference type="Proteomes" id="UP000238157"/>
    </source>
</evidence>
<evidence type="ECO:0000256" key="1">
    <source>
        <dbReference type="ARBA" id="ARBA00022729"/>
    </source>
</evidence>
<dbReference type="SUPFAM" id="SSF53807">
    <property type="entry name" value="Helical backbone' metal receptor"/>
    <property type="match status" value="1"/>
</dbReference>
<dbReference type="InterPro" id="IPR054828">
    <property type="entry name" value="Vit_B12_bind_prot"/>
</dbReference>
<dbReference type="AlphaFoldDB" id="A0A2T0WQB6"/>
<dbReference type="EMBL" id="PVTR01000003">
    <property type="protein sequence ID" value="PRY88886.1"/>
    <property type="molecule type" value="Genomic_DNA"/>
</dbReference>
<dbReference type="InterPro" id="IPR002491">
    <property type="entry name" value="ABC_transptr_periplasmic_BD"/>
</dbReference>
<dbReference type="InterPro" id="IPR050902">
    <property type="entry name" value="ABC_Transporter_SBP"/>
</dbReference>
<reference evidence="3 4" key="1">
    <citation type="submission" date="2018-03" db="EMBL/GenBank/DDBJ databases">
        <title>Genomic Encyclopedia of Archaeal and Bacterial Type Strains, Phase II (KMG-II): from individual species to whole genera.</title>
        <authorList>
            <person name="Goeker M."/>
        </authorList>
    </citation>
    <scope>NUCLEOTIDE SEQUENCE [LARGE SCALE GENOMIC DNA]</scope>
    <source>
        <strain evidence="3 4">DSM 27929</strain>
    </source>
</reference>
<dbReference type="Gene3D" id="3.40.50.1980">
    <property type="entry name" value="Nitrogenase molybdenum iron protein domain"/>
    <property type="match status" value="2"/>
</dbReference>
<comment type="caution">
    <text evidence="3">The sequence shown here is derived from an EMBL/GenBank/DDBJ whole genome shotgun (WGS) entry which is preliminary data.</text>
</comment>
<dbReference type="RefSeq" id="WP_106132695.1">
    <property type="nucleotide sequence ID" value="NZ_PVTR01000003.1"/>
</dbReference>
<accession>A0A2T0WQB6</accession>
<dbReference type="PROSITE" id="PS50983">
    <property type="entry name" value="FE_B12_PBP"/>
    <property type="match status" value="1"/>
</dbReference>
<organism evidence="3 4">
    <name type="scientific">Mongoliibacter ruber</name>
    <dbReference type="NCBI Taxonomy" id="1750599"/>
    <lineage>
        <taxon>Bacteria</taxon>
        <taxon>Pseudomonadati</taxon>
        <taxon>Bacteroidota</taxon>
        <taxon>Cytophagia</taxon>
        <taxon>Cytophagales</taxon>
        <taxon>Cyclobacteriaceae</taxon>
        <taxon>Mongoliibacter</taxon>
    </lineage>
</organism>
<keyword evidence="4" id="KW-1185">Reference proteome</keyword>
<evidence type="ECO:0000313" key="3">
    <source>
        <dbReference type="EMBL" id="PRY88886.1"/>
    </source>
</evidence>
<proteinExistence type="predicted"/>